<reference evidence="6 7" key="1">
    <citation type="submission" date="2018-06" db="EMBL/GenBank/DDBJ databases">
        <title>Genomic Encyclopedia of Archaeal and Bacterial Type Strains, Phase II (KMG-II): from individual species to whole genera.</title>
        <authorList>
            <person name="Goeker M."/>
        </authorList>
    </citation>
    <scope>NUCLEOTIDE SEQUENCE [LARGE SCALE GENOMIC DNA]</scope>
    <source>
        <strain evidence="6 7">DSM 27372</strain>
    </source>
</reference>
<feature type="binding site" evidence="3">
    <location>
        <position position="568"/>
    </location>
    <ligand>
        <name>Zn(2+)</name>
        <dbReference type="ChEBI" id="CHEBI:29105"/>
        <label>2</label>
    </ligand>
</feature>
<proteinExistence type="inferred from homology"/>
<dbReference type="OrthoDB" id="9794455at2"/>
<feature type="binding site" evidence="3">
    <location>
        <position position="529"/>
    </location>
    <ligand>
        <name>Zn(2+)</name>
        <dbReference type="ChEBI" id="CHEBI:29105"/>
        <label>2</label>
    </ligand>
</feature>
<comment type="caution">
    <text evidence="6">The sequence shown here is derived from an EMBL/GenBank/DDBJ whole genome shotgun (WGS) entry which is preliminary data.</text>
</comment>
<dbReference type="GO" id="GO:0006629">
    <property type="term" value="P:lipid metabolic process"/>
    <property type="evidence" value="ECO:0007669"/>
    <property type="project" value="InterPro"/>
</dbReference>
<feature type="binding site" evidence="3">
    <location>
        <position position="311"/>
    </location>
    <ligand>
        <name>Zn(2+)</name>
        <dbReference type="ChEBI" id="CHEBI:29105"/>
        <label>2</label>
    </ligand>
</feature>
<organism evidence="6 7">
    <name type="scientific">Pedobacter nutrimenti</name>
    <dbReference type="NCBI Taxonomy" id="1241337"/>
    <lineage>
        <taxon>Bacteria</taxon>
        <taxon>Pseudomonadati</taxon>
        <taxon>Bacteroidota</taxon>
        <taxon>Sphingobacteriia</taxon>
        <taxon>Sphingobacteriales</taxon>
        <taxon>Sphingobacteriaceae</taxon>
        <taxon>Pedobacter</taxon>
    </lineage>
</organism>
<comment type="cofactor">
    <cofactor evidence="3">
        <name>Zn(2+)</name>
        <dbReference type="ChEBI" id="CHEBI:29105"/>
    </cofactor>
    <text evidence="3">Binds 2 Zn(2+) ions.</text>
</comment>
<dbReference type="Proteomes" id="UP000248198">
    <property type="component" value="Unassembled WGS sequence"/>
</dbReference>
<dbReference type="GO" id="GO:0008081">
    <property type="term" value="F:phosphoric diester hydrolase activity"/>
    <property type="evidence" value="ECO:0007669"/>
    <property type="project" value="InterPro"/>
</dbReference>
<feature type="binding site" evidence="3">
    <location>
        <position position="567"/>
    </location>
    <ligand>
        <name>Zn(2+)</name>
        <dbReference type="ChEBI" id="CHEBI:29105"/>
        <label>2</label>
    </ligand>
</feature>
<feature type="active site" description="Phosphoserine intermediate" evidence="2">
    <location>
        <position position="352"/>
    </location>
</feature>
<dbReference type="InterPro" id="IPR017850">
    <property type="entry name" value="Alkaline_phosphatase_core_sf"/>
</dbReference>
<feature type="binding site" evidence="3">
    <location>
        <position position="403"/>
    </location>
    <ligand>
        <name>Mg(2+)</name>
        <dbReference type="ChEBI" id="CHEBI:18420"/>
    </ligand>
</feature>
<dbReference type="PRINTS" id="PR00113">
    <property type="entry name" value="ALKPHPHTASE"/>
</dbReference>
<dbReference type="InterPro" id="IPR001952">
    <property type="entry name" value="Alkaline_phosphatase"/>
</dbReference>
<protein>
    <submittedName>
        <fullName evidence="6">Alkaline phosphatase</fullName>
    </submittedName>
</protein>
<feature type="binding site" evidence="3">
    <location>
        <position position="525"/>
    </location>
    <ligand>
        <name>Zn(2+)</name>
        <dbReference type="ChEBI" id="CHEBI:29105"/>
        <label>2</label>
    </ligand>
</feature>
<dbReference type="SUPFAM" id="SSF51695">
    <property type="entry name" value="PLC-like phosphodiesterases"/>
    <property type="match status" value="1"/>
</dbReference>
<dbReference type="PANTHER" id="PTHR11596">
    <property type="entry name" value="ALKALINE PHOSPHATASE"/>
    <property type="match status" value="1"/>
</dbReference>
<dbReference type="GO" id="GO:0004035">
    <property type="term" value="F:alkaline phosphatase activity"/>
    <property type="evidence" value="ECO:0007669"/>
    <property type="project" value="TreeGrafter"/>
</dbReference>
<keyword evidence="7" id="KW-1185">Reference proteome</keyword>
<dbReference type="RefSeq" id="WP_110831705.1">
    <property type="nucleotide sequence ID" value="NZ_QKLU01000004.1"/>
</dbReference>
<feature type="binding site" evidence="3">
    <location>
        <position position="520"/>
    </location>
    <ligand>
        <name>Mg(2+)</name>
        <dbReference type="ChEBI" id="CHEBI:18420"/>
    </ligand>
</feature>
<accession>A0A318UGC3</accession>
<gene>
    <name evidence="6" type="ORF">B0O44_104588</name>
</gene>
<dbReference type="PANTHER" id="PTHR11596:SF5">
    <property type="entry name" value="ALKALINE PHOSPHATASE"/>
    <property type="match status" value="1"/>
</dbReference>
<evidence type="ECO:0000313" key="7">
    <source>
        <dbReference type="Proteomes" id="UP000248198"/>
    </source>
</evidence>
<dbReference type="SUPFAM" id="SSF53649">
    <property type="entry name" value="Alkaline phosphatase-like"/>
    <property type="match status" value="1"/>
</dbReference>
<dbReference type="Gene3D" id="3.40.720.10">
    <property type="entry name" value="Alkaline Phosphatase, subunit A"/>
    <property type="match status" value="1"/>
</dbReference>
<dbReference type="SMART" id="SM00098">
    <property type="entry name" value="alkPPc"/>
    <property type="match status" value="1"/>
</dbReference>
<keyword evidence="3" id="KW-0479">Metal-binding</keyword>
<comment type="similarity">
    <text evidence="4">Belongs to the alkaline phosphatase family.</text>
</comment>
<dbReference type="InterPro" id="IPR017946">
    <property type="entry name" value="PLC-like_Pdiesterase_TIM-brl"/>
</dbReference>
<dbReference type="GO" id="GO:0046872">
    <property type="term" value="F:metal ion binding"/>
    <property type="evidence" value="ECO:0007669"/>
    <property type="project" value="UniProtKB-KW"/>
</dbReference>
<feature type="signal peptide" evidence="5">
    <location>
        <begin position="1"/>
        <end position="20"/>
    </location>
</feature>
<feature type="chain" id="PRO_5016311948" evidence="5">
    <location>
        <begin position="21"/>
        <end position="634"/>
    </location>
</feature>
<dbReference type="EMBL" id="QKLU01000004">
    <property type="protein sequence ID" value="PYF74417.1"/>
    <property type="molecule type" value="Genomic_DNA"/>
</dbReference>
<evidence type="ECO:0000256" key="2">
    <source>
        <dbReference type="PIRSR" id="PIRSR601952-1"/>
    </source>
</evidence>
<evidence type="ECO:0000256" key="4">
    <source>
        <dbReference type="RuleBase" id="RU003946"/>
    </source>
</evidence>
<evidence type="ECO:0000256" key="3">
    <source>
        <dbReference type="PIRSR" id="PIRSR601952-2"/>
    </source>
</evidence>
<name>A0A318UGC3_9SPHI</name>
<keyword evidence="3" id="KW-0460">Magnesium</keyword>
<sequence>MKKITFLAAALWLGVSFSYAQELNPKIDSLMYSPKKTVLQQSKGHSHNDYKQDIPFFRAYFAGMQSIEADVFLKQGALYVAHDSTEIRPEKTLLKNYIEPLAKLYKENKGHAFADPLKKLQLVIDIKENHLQVIPSLLKEIQPYRELFNTLNNPDAIQLVISGDMPKPSDFDRFDPILQFDGRPYTTYSSSALKRIAMISDDLKNYSKWNGKGVPNHEDAGRMKTVIDQAHAKGKPFRFWASNDSPNTWIVLEKFGVDWLNTDLPEKVQDYYRQKGSNKFQMQQAIPVFKPSMDIKTEDHAVRNVILLIGDGMGLSQVKAGLSANHGQLSMIAMPVNGLARTEAANSGNTDSAAGGTAFATGAKTNNGYVGLDPKGKRLSSLADTLYAFGLKSGIISTGDVCDATPAVFYAHQPDRNRLHAIAADFLSGKVDILIGSGAGNFYKNTIDKDLLNKIKNKGYRISNDIPAFQKDNSPKQLVLLPDAETRPIKDGRTDWLSRSLEHTMAVLDKNKEGFFIMAEGAQIDYGGHANDLPYAVTELLDFDKAVAAALRFAEKDQHTLVVVTADHETGGLSLLDCDEQTGYVYGTFSTNDHTNVPVPVFAYGPGSRQFTGVYQNTAIYDKILELIRKGKKK</sequence>
<dbReference type="CDD" id="cd16012">
    <property type="entry name" value="ALP"/>
    <property type="match status" value="1"/>
</dbReference>
<keyword evidence="5" id="KW-0732">Signal</keyword>
<dbReference type="Gene3D" id="3.20.20.190">
    <property type="entry name" value="Phosphatidylinositol (PI) phosphodiesterase"/>
    <property type="match status" value="1"/>
</dbReference>
<comment type="cofactor">
    <cofactor evidence="3">
        <name>Mg(2+)</name>
        <dbReference type="ChEBI" id="CHEBI:18420"/>
    </cofactor>
    <text evidence="3">Binds 1 Mg(2+) ion.</text>
</comment>
<feature type="binding site" evidence="3">
    <location>
        <position position="311"/>
    </location>
    <ligand>
        <name>Mg(2+)</name>
        <dbReference type="ChEBI" id="CHEBI:18420"/>
    </ligand>
</feature>
<dbReference type="AlphaFoldDB" id="A0A318UGC3"/>
<keyword evidence="1" id="KW-0597">Phosphoprotein</keyword>
<evidence type="ECO:0000256" key="5">
    <source>
        <dbReference type="SAM" id="SignalP"/>
    </source>
</evidence>
<dbReference type="Pfam" id="PF00245">
    <property type="entry name" value="Alk_phosphatase"/>
    <property type="match status" value="1"/>
</dbReference>
<evidence type="ECO:0000256" key="1">
    <source>
        <dbReference type="ARBA" id="ARBA00022553"/>
    </source>
</evidence>
<keyword evidence="3" id="KW-0862">Zinc</keyword>
<feature type="binding site" evidence="3">
    <location>
        <position position="405"/>
    </location>
    <ligand>
        <name>Mg(2+)</name>
        <dbReference type="ChEBI" id="CHEBI:18420"/>
    </ligand>
</feature>
<evidence type="ECO:0000313" key="6">
    <source>
        <dbReference type="EMBL" id="PYF74417.1"/>
    </source>
</evidence>